<evidence type="ECO:0000256" key="4">
    <source>
        <dbReference type="ARBA" id="ARBA00022679"/>
    </source>
</evidence>
<evidence type="ECO:0000256" key="3">
    <source>
        <dbReference type="ARBA" id="ARBA00022576"/>
    </source>
</evidence>
<dbReference type="GO" id="GO:0034386">
    <property type="term" value="F:4-aminobutyrate:2-oxoglutarate transaminase activity"/>
    <property type="evidence" value="ECO:0007669"/>
    <property type="project" value="UniProtKB-EC"/>
</dbReference>
<proteinExistence type="inferred from homology"/>
<dbReference type="InterPro" id="IPR004632">
    <property type="entry name" value="4NH2But_aminotransferase_bac"/>
</dbReference>
<dbReference type="InterPro" id="IPR015422">
    <property type="entry name" value="PyrdxlP-dep_Trfase_small"/>
</dbReference>
<dbReference type="InterPro" id="IPR049704">
    <property type="entry name" value="Aminotrans_3_PPA_site"/>
</dbReference>
<dbReference type="InterPro" id="IPR015421">
    <property type="entry name" value="PyrdxlP-dep_Trfase_major"/>
</dbReference>
<accession>A0A011MIR9</accession>
<evidence type="ECO:0000256" key="6">
    <source>
        <dbReference type="RuleBase" id="RU003560"/>
    </source>
</evidence>
<keyword evidence="4 7" id="KW-0808">Transferase</keyword>
<comment type="cofactor">
    <cofactor evidence="1">
        <name>pyridoxal 5'-phosphate</name>
        <dbReference type="ChEBI" id="CHEBI:597326"/>
    </cofactor>
</comment>
<comment type="caution">
    <text evidence="7">The sequence shown here is derived from an EMBL/GenBank/DDBJ whole genome shotgun (WGS) entry which is preliminary data.</text>
</comment>
<dbReference type="FunFam" id="3.40.640.10:FF:000013">
    <property type="entry name" value="4-aminobutyrate aminotransferase"/>
    <property type="match status" value="1"/>
</dbReference>
<protein>
    <submittedName>
        <fullName evidence="7">4-aminobutyrate aminotransferase PuuE</fullName>
        <ecNumber evidence="7">2.6.1.19</ecNumber>
    </submittedName>
</protein>
<dbReference type="Gene3D" id="3.40.640.10">
    <property type="entry name" value="Type I PLP-dependent aspartate aminotransferase-like (Major domain)"/>
    <property type="match status" value="1"/>
</dbReference>
<sequence length="435" mass="46144">MNAPNEKLPLKTNSELMRRRAAALPRGVGQGHALFAARAENAEIWDVEGRRWIDFCAGIAVVNTGHCHPRVMEAARQQLQSFTHTCFQVVAYESYVELCERLNAAAPGSTPKKSFLVNTGAEAVENAVKIARAATGRSGLIAFGGGFHGRTMFGMALTGKISPYKIKFGPFPGEIFHVPFPNALHGVSEDDSIAAIERLFTTSIEASRVAAIFIEPVQGEGGYVPAPLGFLRRLRTLCDRHGILLVADEVQTGIARCGKLFASEHYAVEPDIITMAKGLGGGLPVAAVVGKAEIMDAADVGGLGSTYAGNPVAVAGALAVLDAVEEEQLCARSMTLGERMRGRFSAMMTRFPSIAEVRGLGAMTAVEFCHHGDPQQPAADIATALKNEAAKRGLLLLLCGPHGNVLRVMVPLSIPLAVLDEGLDIIEASLREVGG</sequence>
<dbReference type="EMBL" id="JFAX01000001">
    <property type="protein sequence ID" value="EXI69823.1"/>
    <property type="molecule type" value="Genomic_DNA"/>
</dbReference>
<dbReference type="EC" id="2.6.1.19" evidence="7"/>
<gene>
    <name evidence="7" type="primary">puuE</name>
    <name evidence="7" type="ORF">AW08_00316</name>
</gene>
<dbReference type="CDD" id="cd00610">
    <property type="entry name" value="OAT_like"/>
    <property type="match status" value="1"/>
</dbReference>
<keyword evidence="3 7" id="KW-0032">Aminotransferase</keyword>
<dbReference type="InterPro" id="IPR050103">
    <property type="entry name" value="Class-III_PLP-dep_AT"/>
</dbReference>
<dbReference type="Gene3D" id="3.90.1150.10">
    <property type="entry name" value="Aspartate Aminotransferase, domain 1"/>
    <property type="match status" value="1"/>
</dbReference>
<dbReference type="STRING" id="1454001.AW08_00316"/>
<dbReference type="InterPro" id="IPR015424">
    <property type="entry name" value="PyrdxlP-dep_Trfase"/>
</dbReference>
<keyword evidence="8" id="KW-1185">Reference proteome</keyword>
<dbReference type="AlphaFoldDB" id="A0A011MIR9"/>
<dbReference type="PANTHER" id="PTHR11986:SF58">
    <property type="entry name" value="LEUCINE_METHIONINE RACEMASE"/>
    <property type="match status" value="1"/>
</dbReference>
<evidence type="ECO:0000256" key="5">
    <source>
        <dbReference type="ARBA" id="ARBA00022898"/>
    </source>
</evidence>
<dbReference type="PATRIC" id="fig|1454001.3.peg.170"/>
<dbReference type="GO" id="GO:0009448">
    <property type="term" value="P:gamma-aminobutyric acid metabolic process"/>
    <property type="evidence" value="ECO:0007669"/>
    <property type="project" value="InterPro"/>
</dbReference>
<dbReference type="Proteomes" id="UP000020218">
    <property type="component" value="Unassembled WGS sequence"/>
</dbReference>
<dbReference type="GO" id="GO:0030170">
    <property type="term" value="F:pyridoxal phosphate binding"/>
    <property type="evidence" value="ECO:0007669"/>
    <property type="project" value="InterPro"/>
</dbReference>
<comment type="similarity">
    <text evidence="2 6">Belongs to the class-III pyridoxal-phosphate-dependent aminotransferase family.</text>
</comment>
<dbReference type="InterPro" id="IPR005814">
    <property type="entry name" value="Aminotrans_3"/>
</dbReference>
<dbReference type="GO" id="GO:0042802">
    <property type="term" value="F:identical protein binding"/>
    <property type="evidence" value="ECO:0007669"/>
    <property type="project" value="TreeGrafter"/>
</dbReference>
<dbReference type="SUPFAM" id="SSF53383">
    <property type="entry name" value="PLP-dependent transferases"/>
    <property type="match status" value="1"/>
</dbReference>
<keyword evidence="5 6" id="KW-0663">Pyridoxal phosphate</keyword>
<name>A0A011MIR9_9PROT</name>
<dbReference type="NCBIfam" id="TIGR00700">
    <property type="entry name" value="GABAtrnsam"/>
    <property type="match status" value="1"/>
</dbReference>
<evidence type="ECO:0000313" key="7">
    <source>
        <dbReference type="EMBL" id="EXI69823.1"/>
    </source>
</evidence>
<dbReference type="PROSITE" id="PS00600">
    <property type="entry name" value="AA_TRANSFER_CLASS_3"/>
    <property type="match status" value="1"/>
</dbReference>
<reference evidence="7" key="1">
    <citation type="submission" date="2014-02" db="EMBL/GenBank/DDBJ databases">
        <title>Expanding our view of genomic diversity in Candidatus Accumulibacter clades.</title>
        <authorList>
            <person name="Skennerton C.T."/>
            <person name="Barr J.J."/>
            <person name="Slater F.R."/>
            <person name="Bond P.L."/>
            <person name="Tyson G.W."/>
        </authorList>
    </citation>
    <scope>NUCLEOTIDE SEQUENCE [LARGE SCALE GENOMIC DNA]</scope>
</reference>
<dbReference type="PANTHER" id="PTHR11986">
    <property type="entry name" value="AMINOTRANSFERASE CLASS III"/>
    <property type="match status" value="1"/>
</dbReference>
<evidence type="ECO:0000256" key="1">
    <source>
        <dbReference type="ARBA" id="ARBA00001933"/>
    </source>
</evidence>
<evidence type="ECO:0000313" key="8">
    <source>
        <dbReference type="Proteomes" id="UP000020218"/>
    </source>
</evidence>
<organism evidence="7 8">
    <name type="scientific">Candidatus Accumulibacter adjunctus</name>
    <dbReference type="NCBI Taxonomy" id="1454001"/>
    <lineage>
        <taxon>Bacteria</taxon>
        <taxon>Pseudomonadati</taxon>
        <taxon>Pseudomonadota</taxon>
        <taxon>Betaproteobacteria</taxon>
        <taxon>Candidatus Accumulibacter</taxon>
    </lineage>
</organism>
<dbReference type="Pfam" id="PF00202">
    <property type="entry name" value="Aminotran_3"/>
    <property type="match status" value="1"/>
</dbReference>
<evidence type="ECO:0000256" key="2">
    <source>
        <dbReference type="ARBA" id="ARBA00008954"/>
    </source>
</evidence>